<keyword evidence="1" id="KW-0812">Transmembrane</keyword>
<dbReference type="OrthoDB" id="2924197at2"/>
<organism evidence="2 3">
    <name type="scientific">Falsibacillus pallidus</name>
    <dbReference type="NCBI Taxonomy" id="493781"/>
    <lineage>
        <taxon>Bacteria</taxon>
        <taxon>Bacillati</taxon>
        <taxon>Bacillota</taxon>
        <taxon>Bacilli</taxon>
        <taxon>Bacillales</taxon>
        <taxon>Bacillaceae</taxon>
        <taxon>Falsibacillus</taxon>
    </lineage>
</organism>
<dbReference type="AlphaFoldDB" id="A0A370GMJ1"/>
<evidence type="ECO:0000313" key="3">
    <source>
        <dbReference type="Proteomes" id="UP000255326"/>
    </source>
</evidence>
<proteinExistence type="predicted"/>
<reference evidence="2 3" key="1">
    <citation type="submission" date="2018-07" db="EMBL/GenBank/DDBJ databases">
        <title>Genomic Encyclopedia of Type Strains, Phase IV (KMG-IV): sequencing the most valuable type-strain genomes for metagenomic binning, comparative biology and taxonomic classification.</title>
        <authorList>
            <person name="Goeker M."/>
        </authorList>
    </citation>
    <scope>NUCLEOTIDE SEQUENCE [LARGE SCALE GENOMIC DNA]</scope>
    <source>
        <strain evidence="2 3">DSM 25281</strain>
    </source>
</reference>
<gene>
    <name evidence="2" type="ORF">DFR59_104174</name>
</gene>
<dbReference type="RefSeq" id="WP_147278263.1">
    <property type="nucleotide sequence ID" value="NZ_QQAY01000004.1"/>
</dbReference>
<keyword evidence="1" id="KW-0472">Membrane</keyword>
<comment type="caution">
    <text evidence="2">The sequence shown here is derived from an EMBL/GenBank/DDBJ whole genome shotgun (WGS) entry which is preliminary data.</text>
</comment>
<feature type="transmembrane region" description="Helical" evidence="1">
    <location>
        <begin position="12"/>
        <end position="35"/>
    </location>
</feature>
<name>A0A370GMJ1_9BACI</name>
<keyword evidence="1" id="KW-1133">Transmembrane helix</keyword>
<sequence length="262" mass="30463">MNIKDYFRKQTALYLYQVVLYSLMAAFVFLIDYHFHIPGTIFLILIVILNAVLFGSVIKYIYYASRLSSTKPFPMDETAAARIQEDVGDRREYLLIKDPSPGFSLKFFSYMGLCEFEIKDNFPGWWNWLTPASFKEWKTNSFIVKKRDGQAVGEIKLNPNTYRLSVVFGENSFSLKYLRNNRKAAVFECGNDVVEIQKQGNGQSFVINNRKVAELSKGYMPLSIQKLFPVNTPILSFNEKTSEKEQWLVVSLLICLWFNRDR</sequence>
<evidence type="ECO:0000313" key="2">
    <source>
        <dbReference type="EMBL" id="RDI43123.1"/>
    </source>
</evidence>
<protein>
    <submittedName>
        <fullName evidence="2">Uncharacterized protein</fullName>
    </submittedName>
</protein>
<evidence type="ECO:0000256" key="1">
    <source>
        <dbReference type="SAM" id="Phobius"/>
    </source>
</evidence>
<feature type="transmembrane region" description="Helical" evidence="1">
    <location>
        <begin position="41"/>
        <end position="62"/>
    </location>
</feature>
<dbReference type="EMBL" id="QQAY01000004">
    <property type="protein sequence ID" value="RDI43123.1"/>
    <property type="molecule type" value="Genomic_DNA"/>
</dbReference>
<keyword evidence="3" id="KW-1185">Reference proteome</keyword>
<dbReference type="Proteomes" id="UP000255326">
    <property type="component" value="Unassembled WGS sequence"/>
</dbReference>
<accession>A0A370GMJ1</accession>